<dbReference type="GO" id="GO:0022857">
    <property type="term" value="F:transmembrane transporter activity"/>
    <property type="evidence" value="ECO:0007669"/>
    <property type="project" value="UniProtKB-UniRule"/>
</dbReference>
<comment type="subunit">
    <text evidence="9">Forms a stable energy-coupling factor (ECF) transporter complex composed of 2 membrane-embedded substrate-binding proteins (S component), 2 ATP-binding proteins (A component) and 2 transmembrane proteins (T component).</text>
</comment>
<feature type="transmembrane region" description="Helical" evidence="9">
    <location>
        <begin position="26"/>
        <end position="53"/>
    </location>
</feature>
<feature type="transmembrane region" description="Helical" evidence="9">
    <location>
        <begin position="113"/>
        <end position="134"/>
    </location>
</feature>
<protein>
    <recommendedName>
        <fullName evidence="3 9">Energy-coupling factor transporter transmembrane protein EcfT</fullName>
        <shortName evidence="9">ECF transporter T component EcfT</shortName>
    </recommendedName>
</protein>
<dbReference type="RefSeq" id="WP_061853470.1">
    <property type="nucleotide sequence ID" value="NZ_DYVT01000054.1"/>
</dbReference>
<dbReference type="EMBL" id="LUGM01000002">
    <property type="protein sequence ID" value="KYH13221.1"/>
    <property type="molecule type" value="Genomic_DNA"/>
</dbReference>
<accession>A0A151A1C4</accession>
<evidence type="ECO:0000256" key="5">
    <source>
        <dbReference type="ARBA" id="ARBA00022475"/>
    </source>
</evidence>
<evidence type="ECO:0000256" key="1">
    <source>
        <dbReference type="ARBA" id="ARBA00004651"/>
    </source>
</evidence>
<keyword evidence="4 9" id="KW-0813">Transport</keyword>
<dbReference type="GO" id="GO:0005886">
    <property type="term" value="C:plasma membrane"/>
    <property type="evidence" value="ECO:0007669"/>
    <property type="project" value="UniProtKB-SubCell"/>
</dbReference>
<dbReference type="EMBL" id="DYVT01000054">
    <property type="protein sequence ID" value="HJF67680.1"/>
    <property type="molecule type" value="Genomic_DNA"/>
</dbReference>
<keyword evidence="7 9" id="KW-1133">Transmembrane helix</keyword>
<proteinExistence type="inferred from homology"/>
<reference evidence="10" key="3">
    <citation type="submission" date="2021-09" db="EMBL/GenBank/DDBJ databases">
        <authorList>
            <person name="Gilroy R."/>
        </authorList>
    </citation>
    <scope>NUCLEOTIDE SEQUENCE</scope>
    <source>
        <strain evidence="10">CHK149-3286</strain>
    </source>
</reference>
<reference evidence="11 12" key="1">
    <citation type="submission" date="2016-02" db="EMBL/GenBank/DDBJ databases">
        <title>Draft genome sequence of hydrocarbon degrading Staphylococcus saprophyticus Strain CNV2, isolated from crude-oil contaminated soil from Noonmati Oil Refinery, Guwahati, Assam, India.</title>
        <authorList>
            <person name="Mukherjee A."/>
            <person name="Chettri B."/>
            <person name="Langpoklakpam J."/>
            <person name="Singh A.K."/>
            <person name="Chattopadhyay D.J."/>
        </authorList>
    </citation>
    <scope>NUCLEOTIDE SEQUENCE [LARGE SCALE GENOMIC DNA]</scope>
    <source>
        <strain evidence="11 12">CNV2</strain>
    </source>
</reference>
<dbReference type="CDD" id="cd16914">
    <property type="entry name" value="EcfT"/>
    <property type="match status" value="1"/>
</dbReference>
<evidence type="ECO:0000313" key="11">
    <source>
        <dbReference type="EMBL" id="KYH13221.1"/>
    </source>
</evidence>
<comment type="subcellular location">
    <subcellularLocation>
        <location evidence="1 9">Cell membrane</location>
        <topology evidence="1 9">Multi-pass membrane protein</topology>
    </subcellularLocation>
</comment>
<comment type="similarity">
    <text evidence="2 9">Belongs to the energy-coupling factor EcfT family.</text>
</comment>
<comment type="caution">
    <text evidence="11">The sequence shown here is derived from an EMBL/GenBank/DDBJ whole genome shotgun (WGS) entry which is preliminary data.</text>
</comment>
<evidence type="ECO:0000256" key="4">
    <source>
        <dbReference type="ARBA" id="ARBA00022448"/>
    </source>
</evidence>
<dbReference type="Pfam" id="PF02361">
    <property type="entry name" value="CbiQ"/>
    <property type="match status" value="1"/>
</dbReference>
<keyword evidence="6 9" id="KW-0812">Transmembrane</keyword>
<feature type="transmembrane region" description="Helical" evidence="9">
    <location>
        <begin position="247"/>
        <end position="266"/>
    </location>
</feature>
<keyword evidence="5 9" id="KW-1003">Cell membrane</keyword>
<evidence type="ECO:0000256" key="2">
    <source>
        <dbReference type="ARBA" id="ARBA00005660"/>
    </source>
</evidence>
<evidence type="ECO:0000256" key="3">
    <source>
        <dbReference type="ARBA" id="ARBA00014042"/>
    </source>
</evidence>
<name>A0A151A1C4_9STAP</name>
<evidence type="ECO:0000256" key="9">
    <source>
        <dbReference type="HAMAP-Rule" id="MF_01461"/>
    </source>
</evidence>
<gene>
    <name evidence="9" type="primary">ecfT</name>
    <name evidence="11" type="ORF">A0131_00135</name>
    <name evidence="10" type="ORF">K8V85_05145</name>
</gene>
<organism evidence="11 12">
    <name type="scientific">Staphylococcus kloosii</name>
    <dbReference type="NCBI Taxonomy" id="29384"/>
    <lineage>
        <taxon>Bacteria</taxon>
        <taxon>Bacillati</taxon>
        <taxon>Bacillota</taxon>
        <taxon>Bacilli</taxon>
        <taxon>Bacillales</taxon>
        <taxon>Staphylococcaceae</taxon>
        <taxon>Staphylococcus</taxon>
    </lineage>
</organism>
<dbReference type="Proteomes" id="UP000075418">
    <property type="component" value="Unassembled WGS sequence"/>
</dbReference>
<dbReference type="PANTHER" id="PTHR33514:SF13">
    <property type="entry name" value="PROTEIN ABCI12, CHLOROPLASTIC"/>
    <property type="match status" value="1"/>
</dbReference>
<dbReference type="HAMAP" id="MF_01461">
    <property type="entry name" value="EcfT"/>
    <property type="match status" value="1"/>
</dbReference>
<evidence type="ECO:0000256" key="6">
    <source>
        <dbReference type="ARBA" id="ARBA00022692"/>
    </source>
</evidence>
<evidence type="ECO:0000256" key="8">
    <source>
        <dbReference type="ARBA" id="ARBA00023136"/>
    </source>
</evidence>
<dbReference type="Proteomes" id="UP000706163">
    <property type="component" value="Unassembled WGS sequence"/>
</dbReference>
<sequence length="268" mass="30993">MKDKFIIGRYLPLDTLIHRLDPRSKLIFVFLFVILIFFAHSFSTYLWLFILIMTIVKLAHIKTWFLIKGLTPIWIFLIFTFIMHLFVTKGGVRIFELGFVSIDTHGILEGIYIVLRLMFIMMISTVMTLTTSPIDLTDAFEKLLYPLKLVKIPVHQLSMMMSIALRFIPTLMNELDKIILAQKSRGSELSSGTLMNRIKAFIPLLIPLFISAFQRAEDLAIAMEVRGYDANTERTSYRELQWKLKDTIVVLLIIPIAVVLFVLKYLGV</sequence>
<feature type="transmembrane region" description="Helical" evidence="9">
    <location>
        <begin position="73"/>
        <end position="92"/>
    </location>
</feature>
<dbReference type="AlphaFoldDB" id="A0A151A1C4"/>
<evidence type="ECO:0000313" key="10">
    <source>
        <dbReference type="EMBL" id="HJF67680.1"/>
    </source>
</evidence>
<keyword evidence="8 9" id="KW-0472">Membrane</keyword>
<dbReference type="PANTHER" id="PTHR33514">
    <property type="entry name" value="PROTEIN ABCI12, CHLOROPLASTIC"/>
    <property type="match status" value="1"/>
</dbReference>
<comment type="function">
    <text evidence="9">Transmembrane (T) component of an energy-coupling factor (ECF) ABC-transporter complex. Unlike classic ABC transporters this ECF transporter provides the energy necessary to transport a number of different substrates.</text>
</comment>
<reference evidence="10" key="2">
    <citation type="journal article" date="2021" name="PeerJ">
        <title>Extensive microbial diversity within the chicken gut microbiome revealed by metagenomics and culture.</title>
        <authorList>
            <person name="Gilroy R."/>
            <person name="Ravi A."/>
            <person name="Getino M."/>
            <person name="Pursley I."/>
            <person name="Horton D.L."/>
            <person name="Alikhan N.F."/>
            <person name="Baker D."/>
            <person name="Gharbi K."/>
            <person name="Hall N."/>
            <person name="Watson M."/>
            <person name="Adriaenssens E.M."/>
            <person name="Foster-Nyarko E."/>
            <person name="Jarju S."/>
            <person name="Secka A."/>
            <person name="Antonio M."/>
            <person name="Oren A."/>
            <person name="Chaudhuri R.R."/>
            <person name="La Ragione R."/>
            <person name="Hildebrand F."/>
            <person name="Pallen M.J."/>
        </authorList>
    </citation>
    <scope>NUCLEOTIDE SEQUENCE</scope>
    <source>
        <strain evidence="10">CHK149-3286</strain>
    </source>
</reference>
<dbReference type="InterPro" id="IPR003339">
    <property type="entry name" value="ABC/ECF_trnsptr_transmembrane"/>
</dbReference>
<dbReference type="InterPro" id="IPR024919">
    <property type="entry name" value="EcfT"/>
</dbReference>
<evidence type="ECO:0000313" key="12">
    <source>
        <dbReference type="Proteomes" id="UP000075418"/>
    </source>
</evidence>
<evidence type="ECO:0000256" key="7">
    <source>
        <dbReference type="ARBA" id="ARBA00022989"/>
    </source>
</evidence>